<protein>
    <submittedName>
        <fullName evidence="5">SARP family transcriptional regulator</fullName>
    </submittedName>
</protein>
<dbReference type="PANTHER" id="PTHR47691:SF3">
    <property type="entry name" value="HTH-TYPE TRANSCRIPTIONAL REGULATOR RV0890C-RELATED"/>
    <property type="match status" value="1"/>
</dbReference>
<proteinExistence type="inferred from homology"/>
<evidence type="ECO:0000313" key="6">
    <source>
        <dbReference type="Proteomes" id="UP000635606"/>
    </source>
</evidence>
<dbReference type="EMBL" id="BOPH01000022">
    <property type="protein sequence ID" value="GIJ67063.1"/>
    <property type="molecule type" value="Genomic_DNA"/>
</dbReference>
<dbReference type="AlphaFoldDB" id="A0A8J4EA59"/>
<dbReference type="InterPro" id="IPR027417">
    <property type="entry name" value="P-loop_NTPase"/>
</dbReference>
<keyword evidence="6" id="KW-1185">Reference proteome</keyword>
<dbReference type="Proteomes" id="UP000635606">
    <property type="component" value="Unassembled WGS sequence"/>
</dbReference>
<dbReference type="GO" id="GO:0003677">
    <property type="term" value="F:DNA binding"/>
    <property type="evidence" value="ECO:0007669"/>
    <property type="project" value="UniProtKB-UniRule"/>
</dbReference>
<feature type="domain" description="OmpR/PhoB-type" evidence="4">
    <location>
        <begin position="1"/>
        <end position="95"/>
    </location>
</feature>
<evidence type="ECO:0000256" key="3">
    <source>
        <dbReference type="PROSITE-ProRule" id="PRU01091"/>
    </source>
</evidence>
<dbReference type="CDD" id="cd15831">
    <property type="entry name" value="BTAD"/>
    <property type="match status" value="1"/>
</dbReference>
<dbReference type="InterPro" id="IPR001867">
    <property type="entry name" value="OmpR/PhoB-type_DNA-bd"/>
</dbReference>
<keyword evidence="2 3" id="KW-0238">DNA-binding</keyword>
<dbReference type="InterPro" id="IPR005158">
    <property type="entry name" value="BTAD"/>
</dbReference>
<dbReference type="SMART" id="SM01043">
    <property type="entry name" value="BTAD"/>
    <property type="match status" value="1"/>
</dbReference>
<dbReference type="SUPFAM" id="SSF46894">
    <property type="entry name" value="C-terminal effector domain of the bipartite response regulators"/>
    <property type="match status" value="1"/>
</dbReference>
<evidence type="ECO:0000259" key="4">
    <source>
        <dbReference type="PROSITE" id="PS51755"/>
    </source>
</evidence>
<reference evidence="5" key="1">
    <citation type="submission" date="2021-01" db="EMBL/GenBank/DDBJ databases">
        <title>Whole genome shotgun sequence of Virgisporangium ochraceum NBRC 16418.</title>
        <authorList>
            <person name="Komaki H."/>
            <person name="Tamura T."/>
        </authorList>
    </citation>
    <scope>NUCLEOTIDE SEQUENCE</scope>
    <source>
        <strain evidence="5">NBRC 16418</strain>
    </source>
</reference>
<dbReference type="PANTHER" id="PTHR47691">
    <property type="entry name" value="REGULATOR-RELATED"/>
    <property type="match status" value="1"/>
</dbReference>
<sequence>MRFGVLGPLAVWTDLGEPVAVPGRKVRALLADLLVHEGRAVSADRLVADLWATDAAPADPTAALHVRVSQLRRALAPAGGRELVVSQPPGYALHADARVDAVRFAALVADAQRAGDPATRARLLGEALGLWRGPALADFADEEFARPAVARWEERKVAAVEAWAQARLELGEHAALAGDLAAYVAEHPFRERLRAAHLRALYRSGRGTEALDGFHDLRTRLADELGLDPGPELVALHRAMLSGDPAEDAPAPHRARSVVALPAPVTRLIGREEHVARVRELLSTSRLVTVTGPGGVGKTSVALAVGWSVADAYPDGVWLVDLTTWDGRGDPADPVLSVLSVPEAPGGAQPPGERLAAALRERRTLLVLDNCEHVVEPVAALVGGLLAAAPGLRVLATSREPVRVRGEARIDLPPLEVPDTDDPARLAGSAAVTLFLDRADLGRAADPETVAGVAELCRRLDGLPLALELAATRVAGLGVPELVARLSVPHDRFGLLASGPRDAPARQRTLAAVIDWSWRLLSGPEQTALRRLAVFAGGCTLEAAGAVCAAGPVLDVLTGLVDRSLVVRRDGRYRLLESVAAFCLDRLREAGEEDEVRLRHADHVLALVERADPHLRGRDQRTWLDRLAAEAANARVAEDTYRRHRLGDRAVRLATALVWYRFLRGRLTEARLSLEAALELADPGTAGLARAWHAGLALRQGLAKPDAAEAALHADDAQRADGGLDRTADPVGRARAEWFVAGGLVDLGDQPATGALLTSSLNAFQNAGDRWGEAAVLSTRAMLAHMRDDADAVEHDARRAADLFRALGDEWGVLQATDWLIGLADMTGDPAEAARLARVGLTSARDLGLSTDVAGRLGWLAWTALQTGDHAAAREHGERSRRLSAEQGHRAGEVFATLSVAFAARRGGDLDTAAELLDRLLESAGDQGGSPPYVPMVLTERGLLLAQRGAAAPALRALREAFELSKAQGSSRGMAWALHGMAAAALVDGRADVAAGLLGTADAVWRHAGQPMPGSDASEVARTTEAVRAAEPNFAVLFAEGAGRSPEEAQRGV</sequence>
<accession>A0A8J4EA59</accession>
<evidence type="ECO:0000313" key="5">
    <source>
        <dbReference type="EMBL" id="GIJ67063.1"/>
    </source>
</evidence>
<dbReference type="Pfam" id="PF00486">
    <property type="entry name" value="Trans_reg_C"/>
    <property type="match status" value="1"/>
</dbReference>
<dbReference type="Gene3D" id="1.10.10.10">
    <property type="entry name" value="Winged helix-like DNA-binding domain superfamily/Winged helix DNA-binding domain"/>
    <property type="match status" value="1"/>
</dbReference>
<comment type="similarity">
    <text evidence="1">Belongs to the AfsR/DnrI/RedD regulatory family.</text>
</comment>
<gene>
    <name evidence="5" type="ORF">Voc01_019800</name>
</gene>
<dbReference type="Gene3D" id="1.25.40.10">
    <property type="entry name" value="Tetratricopeptide repeat domain"/>
    <property type="match status" value="3"/>
</dbReference>
<comment type="caution">
    <text evidence="5">The sequence shown here is derived from an EMBL/GenBank/DDBJ whole genome shotgun (WGS) entry which is preliminary data.</text>
</comment>
<dbReference type="PROSITE" id="PS51755">
    <property type="entry name" value="OMPR_PHOB"/>
    <property type="match status" value="1"/>
</dbReference>
<dbReference type="Pfam" id="PF03704">
    <property type="entry name" value="BTAD"/>
    <property type="match status" value="1"/>
</dbReference>
<dbReference type="Gene3D" id="3.40.50.300">
    <property type="entry name" value="P-loop containing nucleotide triphosphate hydrolases"/>
    <property type="match status" value="1"/>
</dbReference>
<evidence type="ECO:0000256" key="1">
    <source>
        <dbReference type="ARBA" id="ARBA00005820"/>
    </source>
</evidence>
<name>A0A8J4EA59_9ACTN</name>
<organism evidence="5 6">
    <name type="scientific">Virgisporangium ochraceum</name>
    <dbReference type="NCBI Taxonomy" id="65505"/>
    <lineage>
        <taxon>Bacteria</taxon>
        <taxon>Bacillati</taxon>
        <taxon>Actinomycetota</taxon>
        <taxon>Actinomycetes</taxon>
        <taxon>Micromonosporales</taxon>
        <taxon>Micromonosporaceae</taxon>
        <taxon>Virgisporangium</taxon>
    </lineage>
</organism>
<dbReference type="SUPFAM" id="SSF48452">
    <property type="entry name" value="TPR-like"/>
    <property type="match status" value="2"/>
</dbReference>
<dbReference type="PRINTS" id="PR00364">
    <property type="entry name" value="DISEASERSIST"/>
</dbReference>
<dbReference type="InterPro" id="IPR011990">
    <property type="entry name" value="TPR-like_helical_dom_sf"/>
</dbReference>
<dbReference type="InterPro" id="IPR016032">
    <property type="entry name" value="Sig_transdc_resp-reg_C-effctor"/>
</dbReference>
<dbReference type="InterPro" id="IPR036388">
    <property type="entry name" value="WH-like_DNA-bd_sf"/>
</dbReference>
<dbReference type="RefSeq" id="WP_203927022.1">
    <property type="nucleotide sequence ID" value="NZ_BOPH01000022.1"/>
</dbReference>
<dbReference type="SMART" id="SM00862">
    <property type="entry name" value="Trans_reg_C"/>
    <property type="match status" value="1"/>
</dbReference>
<feature type="DNA-binding region" description="OmpR/PhoB-type" evidence="3">
    <location>
        <begin position="1"/>
        <end position="95"/>
    </location>
</feature>
<dbReference type="GO" id="GO:0000160">
    <property type="term" value="P:phosphorelay signal transduction system"/>
    <property type="evidence" value="ECO:0007669"/>
    <property type="project" value="InterPro"/>
</dbReference>
<dbReference type="SUPFAM" id="SSF52540">
    <property type="entry name" value="P-loop containing nucleoside triphosphate hydrolases"/>
    <property type="match status" value="1"/>
</dbReference>
<dbReference type="GO" id="GO:0006355">
    <property type="term" value="P:regulation of DNA-templated transcription"/>
    <property type="evidence" value="ECO:0007669"/>
    <property type="project" value="InterPro"/>
</dbReference>
<evidence type="ECO:0000256" key="2">
    <source>
        <dbReference type="ARBA" id="ARBA00023125"/>
    </source>
</evidence>